<comment type="caution">
    <text evidence="1">The sequence shown here is derived from an EMBL/GenBank/DDBJ whole genome shotgun (WGS) entry which is preliminary data.</text>
</comment>
<protein>
    <submittedName>
        <fullName evidence="1">Uncharacterized protein</fullName>
    </submittedName>
</protein>
<keyword evidence="2" id="KW-1185">Reference proteome</keyword>
<dbReference type="EMBL" id="JAGIZQ010000004">
    <property type="protein sequence ID" value="KAH6631955.1"/>
    <property type="molecule type" value="Genomic_DNA"/>
</dbReference>
<gene>
    <name evidence="1" type="ORF">F5144DRAFT_572633</name>
</gene>
<proteinExistence type="predicted"/>
<evidence type="ECO:0000313" key="1">
    <source>
        <dbReference type="EMBL" id="KAH6631955.1"/>
    </source>
</evidence>
<organism evidence="1 2">
    <name type="scientific">Chaetomium tenue</name>
    <dbReference type="NCBI Taxonomy" id="1854479"/>
    <lineage>
        <taxon>Eukaryota</taxon>
        <taxon>Fungi</taxon>
        <taxon>Dikarya</taxon>
        <taxon>Ascomycota</taxon>
        <taxon>Pezizomycotina</taxon>
        <taxon>Sordariomycetes</taxon>
        <taxon>Sordariomycetidae</taxon>
        <taxon>Sordariales</taxon>
        <taxon>Chaetomiaceae</taxon>
        <taxon>Chaetomium</taxon>
    </lineage>
</organism>
<reference evidence="1 2" key="1">
    <citation type="journal article" date="2021" name="Nat. Commun.">
        <title>Genetic determinants of endophytism in the Arabidopsis root mycobiome.</title>
        <authorList>
            <person name="Mesny F."/>
            <person name="Miyauchi S."/>
            <person name="Thiergart T."/>
            <person name="Pickel B."/>
            <person name="Atanasova L."/>
            <person name="Karlsson M."/>
            <person name="Huettel B."/>
            <person name="Barry K.W."/>
            <person name="Haridas S."/>
            <person name="Chen C."/>
            <person name="Bauer D."/>
            <person name="Andreopoulos W."/>
            <person name="Pangilinan J."/>
            <person name="LaButti K."/>
            <person name="Riley R."/>
            <person name="Lipzen A."/>
            <person name="Clum A."/>
            <person name="Drula E."/>
            <person name="Henrissat B."/>
            <person name="Kohler A."/>
            <person name="Grigoriev I.V."/>
            <person name="Martin F.M."/>
            <person name="Hacquard S."/>
        </authorList>
    </citation>
    <scope>NUCLEOTIDE SEQUENCE [LARGE SCALE GENOMIC DNA]</scope>
    <source>
        <strain evidence="1 2">MPI-SDFR-AT-0079</strain>
    </source>
</reference>
<accession>A0ACB7P6M5</accession>
<dbReference type="Proteomes" id="UP000724584">
    <property type="component" value="Unassembled WGS sequence"/>
</dbReference>
<name>A0ACB7P6M5_9PEZI</name>
<sequence>MRFTVAASWLLATLAVASPVAVETPTLDALEKLESPDDPVAPDVPDRAAVEVPGATSPGVPDAGSATSAVDSADVLVRRDPGDAECYPGAKCDFDCSEHDFSFIQDCDQAMQKIEFMIYGAGRDRVPNSVEHNGCIIRVVNSANSECLIAGPNLSQHYGKIRGAGCYCGHYTWLGNEDCVTVVEDMVKG</sequence>
<evidence type="ECO:0000313" key="2">
    <source>
        <dbReference type="Proteomes" id="UP000724584"/>
    </source>
</evidence>